<dbReference type="AlphaFoldDB" id="A0A0H5BKY3"/>
<sequence>MFKKIIKKISKDLKITKNYPITTFLTGEIGLNNFINCANKAFIILYPVGNKKFITMRNNKMLFNKIKILNKSFLTKTGFCQNLYKNIFKISFFSIFLIKNLENFKTLSIFFYKLLYKLKLNKKKKIFKKKNKYKHLWILYKKIQQLVIILDYICLIAKIYSKK</sequence>
<accession>A0A0H5BKY3</accession>
<organism evidence="1">
    <name type="scientific">Lotharella vacuolata</name>
    <dbReference type="NCBI Taxonomy" id="74820"/>
    <lineage>
        <taxon>Eukaryota</taxon>
        <taxon>Sar</taxon>
        <taxon>Rhizaria</taxon>
        <taxon>Cercozoa</taxon>
        <taxon>Chlorarachniophyceae</taxon>
        <taxon>Lotharella</taxon>
    </lineage>
</organism>
<name>A0A0H5BKY3_9EUKA</name>
<dbReference type="EMBL" id="AB996599">
    <property type="protein sequence ID" value="BAS01462.1"/>
    <property type="molecule type" value="Genomic_DNA"/>
</dbReference>
<proteinExistence type="predicted"/>
<evidence type="ECO:0000313" key="1">
    <source>
        <dbReference type="EMBL" id="BAS01462.1"/>
    </source>
</evidence>
<keyword evidence="1" id="KW-0542">Nucleomorph</keyword>
<geneLocation type="nucleomorph" evidence="1"/>
<protein>
    <submittedName>
        <fullName evidence="1">Uncharacterized protein</fullName>
    </submittedName>
</protein>
<reference evidence="1" key="1">
    <citation type="journal article" date="2015" name="Genome Biol. Evol.">
        <title>Nucleomorph Genome Sequences of Two Chlorarachniophytes, Amorphochlora amoebiformis and Lotharella vacuolata.</title>
        <authorList>
            <person name="Suzuki S."/>
            <person name="Shirato S."/>
            <person name="Hirakawa Y."/>
            <person name="Ishida K."/>
        </authorList>
    </citation>
    <scope>NUCLEOTIDE SEQUENCE</scope>
    <source>
        <strain evidence="1">CCMP240</strain>
    </source>
</reference>